<organism evidence="18 19">
    <name type="scientific">Lodderomyces elongisporus (strain ATCC 11503 / CBS 2605 / JCM 1781 / NBRC 1676 / NRRL YB-4239)</name>
    <name type="common">Yeast</name>
    <name type="synonym">Saccharomyces elongisporus</name>
    <dbReference type="NCBI Taxonomy" id="379508"/>
    <lineage>
        <taxon>Eukaryota</taxon>
        <taxon>Fungi</taxon>
        <taxon>Dikarya</taxon>
        <taxon>Ascomycota</taxon>
        <taxon>Saccharomycotina</taxon>
        <taxon>Pichiomycetes</taxon>
        <taxon>Debaryomycetaceae</taxon>
        <taxon>Candida/Lodderomyces clade</taxon>
        <taxon>Lodderomyces</taxon>
    </lineage>
</organism>
<dbReference type="Pfam" id="PF07817">
    <property type="entry name" value="GLE1"/>
    <property type="match status" value="1"/>
</dbReference>
<dbReference type="STRING" id="379508.A5DXA7"/>
<keyword evidence="5" id="KW-0813">Transport</keyword>
<evidence type="ECO:0000256" key="8">
    <source>
        <dbReference type="ARBA" id="ARBA00023010"/>
    </source>
</evidence>
<dbReference type="GO" id="GO:0015031">
    <property type="term" value="P:protein transport"/>
    <property type="evidence" value="ECO:0007669"/>
    <property type="project" value="UniProtKB-KW"/>
</dbReference>
<dbReference type="InterPro" id="IPR012476">
    <property type="entry name" value="GLE1"/>
</dbReference>
<evidence type="ECO:0000256" key="5">
    <source>
        <dbReference type="ARBA" id="ARBA00022448"/>
    </source>
</evidence>
<dbReference type="FunFam" id="1.25.40.510:FF:000003">
    <property type="entry name" value="Nucleoporin GLE1"/>
    <property type="match status" value="1"/>
</dbReference>
<reference evidence="18 19" key="1">
    <citation type="journal article" date="2009" name="Nature">
        <title>Evolution of pathogenicity and sexual reproduction in eight Candida genomes.</title>
        <authorList>
            <person name="Butler G."/>
            <person name="Rasmussen M.D."/>
            <person name="Lin M.F."/>
            <person name="Santos M.A."/>
            <person name="Sakthikumar S."/>
            <person name="Munro C.A."/>
            <person name="Rheinbay E."/>
            <person name="Grabherr M."/>
            <person name="Forche A."/>
            <person name="Reedy J.L."/>
            <person name="Agrafioti I."/>
            <person name="Arnaud M.B."/>
            <person name="Bates S."/>
            <person name="Brown A.J."/>
            <person name="Brunke S."/>
            <person name="Costanzo M.C."/>
            <person name="Fitzpatrick D.A."/>
            <person name="de Groot P.W."/>
            <person name="Harris D."/>
            <person name="Hoyer L.L."/>
            <person name="Hube B."/>
            <person name="Klis F.M."/>
            <person name="Kodira C."/>
            <person name="Lennard N."/>
            <person name="Logue M.E."/>
            <person name="Martin R."/>
            <person name="Neiman A.M."/>
            <person name="Nikolaou E."/>
            <person name="Quail M.A."/>
            <person name="Quinn J."/>
            <person name="Santos M.C."/>
            <person name="Schmitzberger F.F."/>
            <person name="Sherlock G."/>
            <person name="Shah P."/>
            <person name="Silverstein K.A."/>
            <person name="Skrzypek M.S."/>
            <person name="Soll D."/>
            <person name="Staggs R."/>
            <person name="Stansfield I."/>
            <person name="Stumpf M.P."/>
            <person name="Sudbery P.E."/>
            <person name="Srikantha T."/>
            <person name="Zeng Q."/>
            <person name="Berman J."/>
            <person name="Berriman M."/>
            <person name="Heitman J."/>
            <person name="Gow N.A."/>
            <person name="Lorenz M.C."/>
            <person name="Birren B.W."/>
            <person name="Kellis M."/>
            <person name="Cuomo C.A."/>
        </authorList>
    </citation>
    <scope>NUCLEOTIDE SEQUENCE [LARGE SCALE GENOMIC DNA]</scope>
    <source>
        <strain evidence="19">ATCC 11503 / BCRC 21390 / CBS 2605 / JCM 1781 / NBRC 1676 / NRRL YB-4239</strain>
    </source>
</reference>
<dbReference type="EMBL" id="CH981525">
    <property type="protein sequence ID" value="EDK43815.1"/>
    <property type="molecule type" value="Genomic_DNA"/>
</dbReference>
<evidence type="ECO:0000256" key="11">
    <source>
        <dbReference type="ARBA" id="ARBA00023136"/>
    </source>
</evidence>
<dbReference type="Gene3D" id="1.25.40.510">
    <property type="entry name" value="GLE1-like"/>
    <property type="match status" value="1"/>
</dbReference>
<keyword evidence="6" id="KW-0509">mRNA transport</keyword>
<dbReference type="GO" id="GO:0005737">
    <property type="term" value="C:cytoplasm"/>
    <property type="evidence" value="ECO:0007669"/>
    <property type="project" value="UniProtKB-ARBA"/>
</dbReference>
<keyword evidence="10" id="KW-0906">Nuclear pore complex</keyword>
<dbReference type="InterPro" id="IPR038506">
    <property type="entry name" value="GLE1-like_sf"/>
</dbReference>
<keyword evidence="8" id="KW-0811">Translocation</keyword>
<dbReference type="AlphaFoldDB" id="A5DXA7"/>
<evidence type="ECO:0000256" key="13">
    <source>
        <dbReference type="ARBA" id="ARBA00026227"/>
    </source>
</evidence>
<evidence type="ECO:0000313" key="19">
    <source>
        <dbReference type="Proteomes" id="UP000001996"/>
    </source>
</evidence>
<keyword evidence="12" id="KW-0539">Nucleus</keyword>
<dbReference type="PANTHER" id="PTHR12960:SF0">
    <property type="entry name" value="MRNA EXPORT FACTOR GLE1"/>
    <property type="match status" value="1"/>
</dbReference>
<evidence type="ECO:0000256" key="10">
    <source>
        <dbReference type="ARBA" id="ARBA00023132"/>
    </source>
</evidence>
<dbReference type="GO" id="GO:0000822">
    <property type="term" value="F:inositol hexakisphosphate binding"/>
    <property type="evidence" value="ECO:0007669"/>
    <property type="project" value="TreeGrafter"/>
</dbReference>
<dbReference type="eggNOG" id="KOG2412">
    <property type="taxonomic scope" value="Eukaryota"/>
</dbReference>
<name>A5DXA7_LODEL</name>
<dbReference type="GeneID" id="5234434"/>
<dbReference type="GO" id="GO:0016973">
    <property type="term" value="P:poly(A)+ mRNA export from nucleus"/>
    <property type="evidence" value="ECO:0007669"/>
    <property type="project" value="InterPro"/>
</dbReference>
<keyword evidence="9" id="KW-0175">Coiled coil</keyword>
<dbReference type="FunCoup" id="A5DXA7">
    <property type="interactions" value="123"/>
</dbReference>
<dbReference type="HOGENOM" id="CLU_029651_0_0_1"/>
<comment type="subcellular location">
    <subcellularLocation>
        <location evidence="1">Nucleus membrane</location>
        <topology evidence="1">Peripheral membrane protein</topology>
        <orientation evidence="1">Cytoplasmic side</orientation>
    </subcellularLocation>
    <subcellularLocation>
        <location evidence="3">Nucleus membrane</location>
        <topology evidence="3">Peripheral membrane protein</topology>
        <orientation evidence="3">Nucleoplasmic side</orientation>
    </subcellularLocation>
    <subcellularLocation>
        <location evidence="2">Nucleus</location>
        <location evidence="2">Nuclear pore complex</location>
    </subcellularLocation>
</comment>
<protein>
    <recommendedName>
        <fullName evidence="13">mRNA export factor GLE1</fullName>
    </recommendedName>
    <alternativeName>
        <fullName evidence="15">Nuclear pore protein GLE1</fullName>
    </alternativeName>
    <alternativeName>
        <fullName evidence="14">Nucleoporin GLE1</fullName>
    </alternativeName>
    <alternativeName>
        <fullName evidence="16">RNA export factor GLE1</fullName>
    </alternativeName>
</protein>
<dbReference type="OMA" id="VPANIHS"/>
<dbReference type="GO" id="GO:0044614">
    <property type="term" value="C:nuclear pore cytoplasmic filaments"/>
    <property type="evidence" value="ECO:0007669"/>
    <property type="project" value="TreeGrafter"/>
</dbReference>
<keyword evidence="11" id="KW-0472">Membrane</keyword>
<keyword evidence="19" id="KW-1185">Reference proteome</keyword>
<dbReference type="VEuPathDB" id="FungiDB:LELG_01994"/>
<dbReference type="GO" id="GO:0031965">
    <property type="term" value="C:nuclear membrane"/>
    <property type="evidence" value="ECO:0007669"/>
    <property type="project" value="UniProtKB-SubCell"/>
</dbReference>
<evidence type="ECO:0000256" key="1">
    <source>
        <dbReference type="ARBA" id="ARBA00004335"/>
    </source>
</evidence>
<evidence type="ECO:0000256" key="4">
    <source>
        <dbReference type="ARBA" id="ARBA00011056"/>
    </source>
</evidence>
<evidence type="ECO:0000256" key="15">
    <source>
        <dbReference type="ARBA" id="ARBA00075092"/>
    </source>
</evidence>
<feature type="region of interest" description="Disordered" evidence="17">
    <location>
        <begin position="167"/>
        <end position="208"/>
    </location>
</feature>
<evidence type="ECO:0000256" key="7">
    <source>
        <dbReference type="ARBA" id="ARBA00022927"/>
    </source>
</evidence>
<keyword evidence="7" id="KW-0653">Protein transport</keyword>
<accession>A5DXA7</accession>
<evidence type="ECO:0000256" key="2">
    <source>
        <dbReference type="ARBA" id="ARBA00004567"/>
    </source>
</evidence>
<evidence type="ECO:0000256" key="9">
    <source>
        <dbReference type="ARBA" id="ARBA00023054"/>
    </source>
</evidence>
<proteinExistence type="inferred from homology"/>
<evidence type="ECO:0000256" key="3">
    <source>
        <dbReference type="ARBA" id="ARBA00004620"/>
    </source>
</evidence>
<dbReference type="Proteomes" id="UP000001996">
    <property type="component" value="Unassembled WGS sequence"/>
</dbReference>
<dbReference type="GO" id="GO:0031369">
    <property type="term" value="F:translation initiation factor binding"/>
    <property type="evidence" value="ECO:0007669"/>
    <property type="project" value="TreeGrafter"/>
</dbReference>
<evidence type="ECO:0000256" key="17">
    <source>
        <dbReference type="SAM" id="MobiDB-lite"/>
    </source>
</evidence>
<evidence type="ECO:0000256" key="16">
    <source>
        <dbReference type="ARBA" id="ARBA00075681"/>
    </source>
</evidence>
<dbReference type="OrthoDB" id="420884at2759"/>
<sequence length="524" mass="61589">MKFALPDDLGNSVVMAVDQRPSIETFDSSTGSSSNLPTDLAIDNRAIHARAVPIYPIVPRSVYSSPDDNIKSMQTAINDYTSHYIEQRRNESIERDMYTAELIQTVINLSQVNISKFNEQVDNRIESQRREVQDIIAKEKERIRLEQEEQERQRRLKEEARLKKLEEERRKKKEEEERKEKERQRIEAERKRKEEERQRKEEEKIKLEKEQQKALEAEELKKQQEKARNSNFTDFNSVEKEFYKYKNDIEDIKKNVKEQVNQNKELKRQVNTHKRKINPKFGQLSSSLSHTEQLTSEVLALVDPVKQFDDLAFKWILNYIAKAIVHQAETEVIVRPFAALPLAILANRLLTRYSEFEYFLSARFVKKCPYIIGFTDPMTTVEGRLRMNWKRFGENDWESEVKYDERVAGICTVWAVLSRMQSEHQEYGIFSNASSWQFAARTLNTNVLLLRNTHFELLANWWEAGAAQFQQVFGRQAIKVMKLMVIELTNAVADKKFPSAARLRLLGEEWLNSGRIKSLKEMEA</sequence>
<dbReference type="PANTHER" id="PTHR12960">
    <property type="entry name" value="GLE-1-RELATED"/>
    <property type="match status" value="1"/>
</dbReference>
<dbReference type="KEGG" id="lel:PVL30_001965"/>
<dbReference type="InParanoid" id="A5DXA7"/>
<gene>
    <name evidence="18" type="ORF">LELG_01994</name>
</gene>
<comment type="similarity">
    <text evidence="4">Belongs to the GLE1 family.</text>
</comment>
<evidence type="ECO:0000313" key="18">
    <source>
        <dbReference type="EMBL" id="EDK43815.1"/>
    </source>
</evidence>
<evidence type="ECO:0000256" key="6">
    <source>
        <dbReference type="ARBA" id="ARBA00022816"/>
    </source>
</evidence>
<evidence type="ECO:0000256" key="14">
    <source>
        <dbReference type="ARBA" id="ARBA00029983"/>
    </source>
</evidence>
<dbReference type="GO" id="GO:0005543">
    <property type="term" value="F:phospholipid binding"/>
    <property type="evidence" value="ECO:0007669"/>
    <property type="project" value="TreeGrafter"/>
</dbReference>
<evidence type="ECO:0000256" key="12">
    <source>
        <dbReference type="ARBA" id="ARBA00023242"/>
    </source>
</evidence>